<protein>
    <submittedName>
        <fullName evidence="2">Uncharacterized protein</fullName>
    </submittedName>
</protein>
<keyword evidence="3" id="KW-1185">Reference proteome</keyword>
<feature type="compositionally biased region" description="Basic and acidic residues" evidence="1">
    <location>
        <begin position="88"/>
        <end position="104"/>
    </location>
</feature>
<accession>F4R3M8</accession>
<dbReference type="OrthoDB" id="185373at2759"/>
<dbReference type="InParanoid" id="F4R3M8"/>
<name>F4R3M8_MELLP</name>
<dbReference type="GeneID" id="18934318"/>
<proteinExistence type="predicted"/>
<dbReference type="EMBL" id="GL883090">
    <property type="protein sequence ID" value="EGG13142.1"/>
    <property type="molecule type" value="Genomic_DNA"/>
</dbReference>
<gene>
    <name evidence="2" type="ORF">MELLADRAFT_86856</name>
</gene>
<feature type="compositionally biased region" description="Polar residues" evidence="1">
    <location>
        <begin position="74"/>
        <end position="87"/>
    </location>
</feature>
<evidence type="ECO:0000313" key="2">
    <source>
        <dbReference type="EMBL" id="EGG13142.1"/>
    </source>
</evidence>
<reference evidence="3" key="1">
    <citation type="journal article" date="2011" name="Proc. Natl. Acad. Sci. U.S.A.">
        <title>Obligate biotrophy features unraveled by the genomic analysis of rust fungi.</title>
        <authorList>
            <person name="Duplessis S."/>
            <person name="Cuomo C.A."/>
            <person name="Lin Y.-C."/>
            <person name="Aerts A."/>
            <person name="Tisserant E."/>
            <person name="Veneault-Fourrey C."/>
            <person name="Joly D.L."/>
            <person name="Hacquard S."/>
            <person name="Amselem J."/>
            <person name="Cantarel B.L."/>
            <person name="Chiu R."/>
            <person name="Coutinho P.M."/>
            <person name="Feau N."/>
            <person name="Field M."/>
            <person name="Frey P."/>
            <person name="Gelhaye E."/>
            <person name="Goldberg J."/>
            <person name="Grabherr M.G."/>
            <person name="Kodira C.D."/>
            <person name="Kohler A."/>
            <person name="Kuees U."/>
            <person name="Lindquist E.A."/>
            <person name="Lucas S.M."/>
            <person name="Mago R."/>
            <person name="Mauceli E."/>
            <person name="Morin E."/>
            <person name="Murat C."/>
            <person name="Pangilinan J.L."/>
            <person name="Park R."/>
            <person name="Pearson M."/>
            <person name="Quesneville H."/>
            <person name="Rouhier N."/>
            <person name="Sakthikumar S."/>
            <person name="Salamov A.A."/>
            <person name="Schmutz J."/>
            <person name="Selles B."/>
            <person name="Shapiro H."/>
            <person name="Tanguay P."/>
            <person name="Tuskan G.A."/>
            <person name="Henrissat B."/>
            <person name="Van de Peer Y."/>
            <person name="Rouze P."/>
            <person name="Ellis J.G."/>
            <person name="Dodds P.N."/>
            <person name="Schein J.E."/>
            <person name="Zhong S."/>
            <person name="Hamelin R.C."/>
            <person name="Grigoriev I.V."/>
            <person name="Szabo L.J."/>
            <person name="Martin F."/>
        </authorList>
    </citation>
    <scope>NUCLEOTIDE SEQUENCE [LARGE SCALE GENOMIC DNA]</scope>
    <source>
        <strain evidence="3">98AG31 / pathotype 3-4-7</strain>
    </source>
</reference>
<dbReference type="Gene3D" id="1.25.40.10">
    <property type="entry name" value="Tetratricopeptide repeat domain"/>
    <property type="match status" value="1"/>
</dbReference>
<dbReference type="Proteomes" id="UP000001072">
    <property type="component" value="Unassembled WGS sequence"/>
</dbReference>
<dbReference type="AlphaFoldDB" id="F4R3M8"/>
<dbReference type="RefSeq" id="XP_007404080.1">
    <property type="nucleotide sequence ID" value="XM_007404018.1"/>
</dbReference>
<feature type="region of interest" description="Disordered" evidence="1">
    <location>
        <begin position="74"/>
        <end position="104"/>
    </location>
</feature>
<dbReference type="HOGENOM" id="CLU_457882_0_0_1"/>
<dbReference type="InterPro" id="IPR011990">
    <property type="entry name" value="TPR-like_helical_dom_sf"/>
</dbReference>
<organism evidence="3">
    <name type="scientific">Melampsora larici-populina (strain 98AG31 / pathotype 3-4-7)</name>
    <name type="common">Poplar leaf rust fungus</name>
    <dbReference type="NCBI Taxonomy" id="747676"/>
    <lineage>
        <taxon>Eukaryota</taxon>
        <taxon>Fungi</taxon>
        <taxon>Dikarya</taxon>
        <taxon>Basidiomycota</taxon>
        <taxon>Pucciniomycotina</taxon>
        <taxon>Pucciniomycetes</taxon>
        <taxon>Pucciniales</taxon>
        <taxon>Melampsoraceae</taxon>
        <taxon>Melampsora</taxon>
    </lineage>
</organism>
<evidence type="ECO:0000256" key="1">
    <source>
        <dbReference type="SAM" id="MobiDB-lite"/>
    </source>
</evidence>
<sequence length="596" mass="68221">MAATIAVRSLSNCSPTRFVLTTSSRQMLSTSPNSASHSLKPIFSTRNFSEELARFQIAHSNSMEDHIDIRLHPQDQQLPTIGGQPSTNERRGKDTPAIEDRSHVSQDNEMFLSTSKNLIEHQDASGLEVASYGDLAATNKSHLSPETLITRFESCSCGTVPIDPPTLLADLKSLESLANSRKLSSVSRTVLQLWRRWHSFLLNPKRKAIKRTTFHQISRAFLFLCHHRLSELLCDIRVQERSGIHFEPRTFRSLGDASLKAKNWPVLCWVLSHRKLSKEDVIILVKAACRKIAFSSSEENQSLRVQNVQKLSKLVEHRMQHDVEFVQLGGSAIQYISCTLFKMRCIDQVVPMILDILYNHPALAETLSPSFLHKVMHTYIDAYNLYLSLRSRLGHVEGVSNIIKRLIRRGPVPNQHTYDILLYSVGQRENVECVWNTLRQHLPPKYTPTSRTSNILLSSKTRCALQWGTTTSPDSLMVDELNFVKLMKQIEDATYERDEVTRNIVVQKFLSRSQSHNPEQIWALKELVLPSNPIDEEDKRLTRTDFRRFRRPLYSMLRSAFIRAGQTEDAARLTEEWERESRLARSRGPSNITNTQ</sequence>
<dbReference type="VEuPathDB" id="FungiDB:MELLADRAFT_86856"/>
<dbReference type="KEGG" id="mlr:MELLADRAFT_86856"/>
<evidence type="ECO:0000313" key="3">
    <source>
        <dbReference type="Proteomes" id="UP000001072"/>
    </source>
</evidence>